<evidence type="ECO:0000313" key="2">
    <source>
        <dbReference type="Proteomes" id="UP000798662"/>
    </source>
</evidence>
<sequence>MGTLEVVRTLLQAGPQPDIAAINERNHTALMLAARLDTPSVVASLLEAGAAVDATMGDGWTALMLAAHDGCLPTVRVLLSKKACVNTVAADGWTPLLSAIDAPDPSEELVRLLLGAGADPAGVGGRTAPLYLAAEVGATAVVTALLAATPPAPLEATAADGSTAVMVAAQNGHATTLKVLQDAGARADAMRMLDDGNSGLHLAVVYDHLEAVRTLIGSPTVDVAAAIANGYCSLHLAAERATTGALKLLLAAGAPVGATTPDGTTALHLAAAAGEIQSLDALLEAEAGDTL</sequence>
<name>A0ACC3BJI5_PYRYE</name>
<gene>
    <name evidence="1" type="ORF">I4F81_000388</name>
</gene>
<keyword evidence="2" id="KW-1185">Reference proteome</keyword>
<reference evidence="1" key="1">
    <citation type="submission" date="2019-11" db="EMBL/GenBank/DDBJ databases">
        <title>Nori genome reveals adaptations in red seaweeds to the harsh intertidal environment.</title>
        <authorList>
            <person name="Wang D."/>
            <person name="Mao Y."/>
        </authorList>
    </citation>
    <scope>NUCLEOTIDE SEQUENCE</scope>
    <source>
        <tissue evidence="1">Gametophyte</tissue>
    </source>
</reference>
<dbReference type="Proteomes" id="UP000798662">
    <property type="component" value="Chromosome 1"/>
</dbReference>
<dbReference type="EMBL" id="CM020618">
    <property type="protein sequence ID" value="KAK1857773.1"/>
    <property type="molecule type" value="Genomic_DNA"/>
</dbReference>
<evidence type="ECO:0000313" key="1">
    <source>
        <dbReference type="EMBL" id="KAK1857773.1"/>
    </source>
</evidence>
<proteinExistence type="predicted"/>
<accession>A0ACC3BJI5</accession>
<comment type="caution">
    <text evidence="1">The sequence shown here is derived from an EMBL/GenBank/DDBJ whole genome shotgun (WGS) entry which is preliminary data.</text>
</comment>
<organism evidence="1 2">
    <name type="scientific">Pyropia yezoensis</name>
    <name type="common">Susabi-nori</name>
    <name type="synonym">Porphyra yezoensis</name>
    <dbReference type="NCBI Taxonomy" id="2788"/>
    <lineage>
        <taxon>Eukaryota</taxon>
        <taxon>Rhodophyta</taxon>
        <taxon>Bangiophyceae</taxon>
        <taxon>Bangiales</taxon>
        <taxon>Bangiaceae</taxon>
        <taxon>Pyropia</taxon>
    </lineage>
</organism>
<protein>
    <submittedName>
        <fullName evidence="1">Uncharacterized protein</fullName>
    </submittedName>
</protein>